<evidence type="ECO:0000313" key="1">
    <source>
        <dbReference type="EMBL" id="AJR09068.1"/>
    </source>
</evidence>
<protein>
    <submittedName>
        <fullName evidence="1">Uncharacterized protein</fullName>
    </submittedName>
</protein>
<gene>
    <name evidence="1" type="ORF">H744_2c2405</name>
</gene>
<dbReference type="STRING" id="658445.H744_2c2405"/>
<organism evidence="1 2">
    <name type="scientific">Photobacterium gaetbulicola Gung47</name>
    <dbReference type="NCBI Taxonomy" id="658445"/>
    <lineage>
        <taxon>Bacteria</taxon>
        <taxon>Pseudomonadati</taxon>
        <taxon>Pseudomonadota</taxon>
        <taxon>Gammaproteobacteria</taxon>
        <taxon>Vibrionales</taxon>
        <taxon>Vibrionaceae</taxon>
        <taxon>Photobacterium</taxon>
    </lineage>
</organism>
<proteinExistence type="predicted"/>
<accession>A0A0C5WPK2</accession>
<dbReference type="AlphaFoldDB" id="A0A0C5WPK2"/>
<dbReference type="HOGENOM" id="CLU_2233998_0_0_6"/>
<dbReference type="EMBL" id="CP005974">
    <property type="protein sequence ID" value="AJR09068.1"/>
    <property type="molecule type" value="Genomic_DNA"/>
</dbReference>
<reference evidence="1 2" key="1">
    <citation type="submission" date="2013-05" db="EMBL/GenBank/DDBJ databases">
        <title>Complete genome sequence of the lipase-producing bacterium Photobacterium gaetbulicola Gung47.</title>
        <authorList>
            <person name="Kim Y.-O."/>
        </authorList>
    </citation>
    <scope>NUCLEOTIDE SEQUENCE [LARGE SCALE GENOMIC DNA]</scope>
    <source>
        <strain evidence="1 2">Gung47</strain>
    </source>
</reference>
<dbReference type="Proteomes" id="UP000032303">
    <property type="component" value="Chromosome 2"/>
</dbReference>
<keyword evidence="2" id="KW-1185">Reference proteome</keyword>
<sequence length="105" mass="12099">MSRIVRKLLGIVTYRLSPEGANLDELIRAASHQIAMGYEHMVLSFHSPSAKQGKTPYVHTHEDKLRFDSVTLEFIEWFMRQPDAEMYTPSQLSNPVLTTLEEQHV</sequence>
<dbReference type="PATRIC" id="fig|658445.3.peg.4414"/>
<name>A0A0C5WPK2_9GAMM</name>
<evidence type="ECO:0000313" key="2">
    <source>
        <dbReference type="Proteomes" id="UP000032303"/>
    </source>
</evidence>
<dbReference type="KEGG" id="pgb:H744_2c2405"/>